<comment type="caution">
    <text evidence="2">The sequence shown here is derived from an EMBL/GenBank/DDBJ whole genome shotgun (WGS) entry which is preliminary data.</text>
</comment>
<gene>
    <name evidence="2" type="ORF">CUN48_19915</name>
</gene>
<feature type="domain" description="SGNH hydrolase-type esterase" evidence="1">
    <location>
        <begin position="5"/>
        <end position="92"/>
    </location>
</feature>
<evidence type="ECO:0000259" key="1">
    <source>
        <dbReference type="Pfam" id="PF13472"/>
    </source>
</evidence>
<sequence>LLEERLRAQKFNYRVVNASISGETSAGGASRIHRLLEQHQPAVLILALGGNDGLRGLSIEQLRENLDRTIRVAKTRGARVVLIGMRMPPNFGPAYT</sequence>
<dbReference type="InterPro" id="IPR051532">
    <property type="entry name" value="Ester_Hydrolysis_Enzymes"/>
</dbReference>
<dbReference type="AlphaFoldDB" id="A0A2M8Q619"/>
<dbReference type="GO" id="GO:0004622">
    <property type="term" value="F:phosphatidylcholine lysophospholipase activity"/>
    <property type="evidence" value="ECO:0007669"/>
    <property type="project" value="TreeGrafter"/>
</dbReference>
<proteinExistence type="predicted"/>
<dbReference type="InterPro" id="IPR013830">
    <property type="entry name" value="SGNH_hydro"/>
</dbReference>
<protein>
    <submittedName>
        <fullName evidence="2">Arylesterase</fullName>
    </submittedName>
</protein>
<dbReference type="InterPro" id="IPR036514">
    <property type="entry name" value="SGNH_hydro_sf"/>
</dbReference>
<reference evidence="2 3" key="1">
    <citation type="submission" date="2017-11" db="EMBL/GenBank/DDBJ databases">
        <title>Evolution of Phototrophy in the Chloroflexi Phylum Driven by Horizontal Gene Transfer.</title>
        <authorList>
            <person name="Ward L.M."/>
            <person name="Hemp J."/>
            <person name="Shih P.M."/>
            <person name="Mcglynn S.E."/>
            <person name="Fischer W."/>
        </authorList>
    </citation>
    <scope>NUCLEOTIDE SEQUENCE [LARGE SCALE GENOMIC DNA]</scope>
    <source>
        <strain evidence="2">JP3_7</strain>
    </source>
</reference>
<dbReference type="EMBL" id="PGTN01001302">
    <property type="protein sequence ID" value="PJF45239.1"/>
    <property type="molecule type" value="Genomic_DNA"/>
</dbReference>
<feature type="non-terminal residue" evidence="2">
    <location>
        <position position="96"/>
    </location>
</feature>
<evidence type="ECO:0000313" key="2">
    <source>
        <dbReference type="EMBL" id="PJF45239.1"/>
    </source>
</evidence>
<name>A0A2M8Q619_9CHLR</name>
<dbReference type="PANTHER" id="PTHR30383:SF24">
    <property type="entry name" value="THIOESTERASE 1_PROTEASE 1_LYSOPHOSPHOLIPASE L1"/>
    <property type="match status" value="1"/>
</dbReference>
<organism evidence="2 3">
    <name type="scientific">Candidatus Thermofonsia Clade 3 bacterium</name>
    <dbReference type="NCBI Taxonomy" id="2364212"/>
    <lineage>
        <taxon>Bacteria</taxon>
        <taxon>Bacillati</taxon>
        <taxon>Chloroflexota</taxon>
        <taxon>Candidatus Thermofontia</taxon>
        <taxon>Candidatus Thermofonsia Clade 3</taxon>
    </lineage>
</organism>
<accession>A0A2M8Q619</accession>
<dbReference type="PANTHER" id="PTHR30383">
    <property type="entry name" value="THIOESTERASE 1/PROTEASE 1/LYSOPHOSPHOLIPASE L1"/>
    <property type="match status" value="1"/>
</dbReference>
<dbReference type="Proteomes" id="UP000230790">
    <property type="component" value="Unassembled WGS sequence"/>
</dbReference>
<dbReference type="Pfam" id="PF13472">
    <property type="entry name" value="Lipase_GDSL_2"/>
    <property type="match status" value="1"/>
</dbReference>
<feature type="non-terminal residue" evidence="2">
    <location>
        <position position="1"/>
    </location>
</feature>
<evidence type="ECO:0000313" key="3">
    <source>
        <dbReference type="Proteomes" id="UP000230790"/>
    </source>
</evidence>
<dbReference type="SUPFAM" id="SSF52266">
    <property type="entry name" value="SGNH hydrolase"/>
    <property type="match status" value="1"/>
</dbReference>
<dbReference type="Gene3D" id="3.40.50.1110">
    <property type="entry name" value="SGNH hydrolase"/>
    <property type="match status" value="1"/>
</dbReference>